<dbReference type="AlphaFoldDB" id="A0A699XLV4"/>
<protein>
    <submittedName>
        <fullName evidence="1">Uncharacterized protein</fullName>
    </submittedName>
</protein>
<reference evidence="1" key="1">
    <citation type="journal article" date="2019" name="Sci. Rep.">
        <title>Draft genome of Tanacetum cinerariifolium, the natural source of mosquito coil.</title>
        <authorList>
            <person name="Yamashiro T."/>
            <person name="Shiraishi A."/>
            <person name="Satake H."/>
            <person name="Nakayama K."/>
        </authorList>
    </citation>
    <scope>NUCLEOTIDE SEQUENCE</scope>
</reference>
<organism evidence="1">
    <name type="scientific">Tanacetum cinerariifolium</name>
    <name type="common">Dalmatian daisy</name>
    <name type="synonym">Chrysanthemum cinerariifolium</name>
    <dbReference type="NCBI Taxonomy" id="118510"/>
    <lineage>
        <taxon>Eukaryota</taxon>
        <taxon>Viridiplantae</taxon>
        <taxon>Streptophyta</taxon>
        <taxon>Embryophyta</taxon>
        <taxon>Tracheophyta</taxon>
        <taxon>Spermatophyta</taxon>
        <taxon>Magnoliopsida</taxon>
        <taxon>eudicotyledons</taxon>
        <taxon>Gunneridae</taxon>
        <taxon>Pentapetalae</taxon>
        <taxon>asterids</taxon>
        <taxon>campanulids</taxon>
        <taxon>Asterales</taxon>
        <taxon>Asteraceae</taxon>
        <taxon>Asteroideae</taxon>
        <taxon>Anthemideae</taxon>
        <taxon>Anthemidinae</taxon>
        <taxon>Tanacetum</taxon>
    </lineage>
</organism>
<gene>
    <name evidence="1" type="ORF">Tci_932748</name>
</gene>
<accession>A0A699XLV4</accession>
<dbReference type="EMBL" id="BKCJ011882453">
    <property type="protein sequence ID" value="GFD60779.1"/>
    <property type="molecule type" value="Genomic_DNA"/>
</dbReference>
<evidence type="ECO:0000313" key="1">
    <source>
        <dbReference type="EMBL" id="GFD60779.1"/>
    </source>
</evidence>
<name>A0A699XLV4_TANCI</name>
<proteinExistence type="predicted"/>
<feature type="non-terminal residue" evidence="1">
    <location>
        <position position="80"/>
    </location>
</feature>
<comment type="caution">
    <text evidence="1">The sequence shown here is derived from an EMBL/GenBank/DDBJ whole genome shotgun (WGS) entry which is preliminary data.</text>
</comment>
<sequence>MRRQNALEARAISSCKQIASAQSRSLQGSGASCLIETAEAGFHGPFVQAWRDVTLCHALPVQAIVACREYKSNLGRLFLC</sequence>